<dbReference type="PANTHER" id="PTHR30055">
    <property type="entry name" value="HTH-TYPE TRANSCRIPTIONAL REGULATOR RUTR"/>
    <property type="match status" value="1"/>
</dbReference>
<dbReference type="Gene3D" id="1.10.357.10">
    <property type="entry name" value="Tetracycline Repressor, domain 2"/>
    <property type="match status" value="1"/>
</dbReference>
<dbReference type="SUPFAM" id="SSF46689">
    <property type="entry name" value="Homeodomain-like"/>
    <property type="match status" value="1"/>
</dbReference>
<dbReference type="InterPro" id="IPR001647">
    <property type="entry name" value="HTH_TetR"/>
</dbReference>
<evidence type="ECO:0000313" key="4">
    <source>
        <dbReference type="EMBL" id="QNX73522.1"/>
    </source>
</evidence>
<dbReference type="InterPro" id="IPR050109">
    <property type="entry name" value="HTH-type_TetR-like_transc_reg"/>
</dbReference>
<evidence type="ECO:0000256" key="3">
    <source>
        <dbReference type="ARBA" id="ARBA00023163"/>
    </source>
</evidence>
<evidence type="ECO:0000313" key="5">
    <source>
        <dbReference type="Proteomes" id="UP000516666"/>
    </source>
</evidence>
<proteinExistence type="predicted"/>
<name>A0A7H2NI70_9GAMM</name>
<keyword evidence="1" id="KW-0805">Transcription regulation</keyword>
<reference evidence="5" key="1">
    <citation type="submission" date="2020-09" db="EMBL/GenBank/DDBJ databases">
        <title>Clinical and molecular characterization of Acinetobacter seifertii in Taiwan.</title>
        <authorList>
            <person name="Li L.-H."/>
            <person name="Yang Y.-S."/>
            <person name="Sun J.-R."/>
            <person name="Huang T.-W."/>
            <person name="Huang W.-C."/>
            <person name="Wang Y.-C."/>
            <person name="Kuo T.-H."/>
            <person name="Kuo S.-C."/>
            <person name="Chen T.-L."/>
        </authorList>
    </citation>
    <scope>NUCLEOTIDE SEQUENCE [LARGE SCALE GENOMIC DNA]</scope>
    <source>
        <strain evidence="5">AS39</strain>
    </source>
</reference>
<dbReference type="PANTHER" id="PTHR30055:SF234">
    <property type="entry name" value="HTH-TYPE TRANSCRIPTIONAL REGULATOR BETI"/>
    <property type="match status" value="1"/>
</dbReference>
<gene>
    <name evidence="4" type="ORF">IC776_06615</name>
</gene>
<accession>A0A7H2NI70</accession>
<dbReference type="InterPro" id="IPR009057">
    <property type="entry name" value="Homeodomain-like_sf"/>
</dbReference>
<protein>
    <submittedName>
        <fullName evidence="4">TetR/AcrR family transcriptional regulator</fullName>
    </submittedName>
</protein>
<dbReference type="Pfam" id="PF00440">
    <property type="entry name" value="TetR_N"/>
    <property type="match status" value="1"/>
</dbReference>
<organism evidence="4 5">
    <name type="scientific">Acinetobacter seifertii</name>
    <dbReference type="NCBI Taxonomy" id="1530123"/>
    <lineage>
        <taxon>Bacteria</taxon>
        <taxon>Pseudomonadati</taxon>
        <taxon>Pseudomonadota</taxon>
        <taxon>Gammaproteobacteria</taxon>
        <taxon>Moraxellales</taxon>
        <taxon>Moraxellaceae</taxon>
        <taxon>Acinetobacter</taxon>
        <taxon>Acinetobacter calcoaceticus/baumannii complex</taxon>
    </lineage>
</organism>
<dbReference type="RefSeq" id="WP_151741705.1">
    <property type="nucleotide sequence ID" value="NZ_BKHY01000028.1"/>
</dbReference>
<dbReference type="PRINTS" id="PR00455">
    <property type="entry name" value="HTHTETR"/>
</dbReference>
<evidence type="ECO:0000256" key="2">
    <source>
        <dbReference type="ARBA" id="ARBA00023125"/>
    </source>
</evidence>
<dbReference type="EMBL" id="CP061646">
    <property type="protein sequence ID" value="QNX73522.1"/>
    <property type="molecule type" value="Genomic_DNA"/>
</dbReference>
<evidence type="ECO:0000256" key="1">
    <source>
        <dbReference type="ARBA" id="ARBA00023015"/>
    </source>
</evidence>
<dbReference type="AlphaFoldDB" id="A0A7H2NI70"/>
<dbReference type="PROSITE" id="PS50977">
    <property type="entry name" value="HTH_TETR_2"/>
    <property type="match status" value="1"/>
</dbReference>
<reference evidence="4 5" key="2">
    <citation type="submission" date="2020-09" db="EMBL/GenBank/DDBJ databases">
        <authorList>
            <person name="Chen F.-J."/>
            <person name="Lee Y.-T."/>
        </authorList>
    </citation>
    <scope>NUCLEOTIDE SEQUENCE [LARGE SCALE GENOMIC DNA]</scope>
    <source>
        <strain evidence="4 5">AS39</strain>
    </source>
</reference>
<keyword evidence="3" id="KW-0804">Transcription</keyword>
<keyword evidence="2" id="KW-0238">DNA-binding</keyword>
<dbReference type="GO" id="GO:0003700">
    <property type="term" value="F:DNA-binding transcription factor activity"/>
    <property type="evidence" value="ECO:0007669"/>
    <property type="project" value="TreeGrafter"/>
</dbReference>
<dbReference type="Proteomes" id="UP000516666">
    <property type="component" value="Chromosome"/>
</dbReference>
<sequence length="221" mass="25379">MEKLSGAYDTQAAGLPRGRTSLLTEETREKQQRRLVKAAISAFAEKGFTATTITDIVKRARVSKQVFYEIFENKEDCFLAADALGRKALFEQVLSDIKHESNDADQWIRSSVRAYLHLCNSEQDFTKAWAIEFPNAGNRCREQRNLFFAELGKRLKSIHTVIKKTQPDQWVAVPDLFYDAAIGGAYEIIFRYICQNKFTELLDLEDDLVNFIQFSIGHKRL</sequence>
<dbReference type="GO" id="GO:0000976">
    <property type="term" value="F:transcription cis-regulatory region binding"/>
    <property type="evidence" value="ECO:0007669"/>
    <property type="project" value="TreeGrafter"/>
</dbReference>